<evidence type="ECO:0000313" key="2">
    <source>
        <dbReference type="EMBL" id="MFN6554758.1"/>
    </source>
</evidence>
<proteinExistence type="predicted"/>
<evidence type="ECO:0000256" key="1">
    <source>
        <dbReference type="SAM" id="MobiDB-lite"/>
    </source>
</evidence>
<organism evidence="2 3">
    <name type="scientific">Mycolicibacterium septicum</name>
    <dbReference type="NCBI Taxonomy" id="98668"/>
    <lineage>
        <taxon>Bacteria</taxon>
        <taxon>Bacillati</taxon>
        <taxon>Actinomycetota</taxon>
        <taxon>Actinomycetes</taxon>
        <taxon>Mycobacteriales</taxon>
        <taxon>Mycobacteriaceae</taxon>
        <taxon>Mycolicibacterium</taxon>
    </lineage>
</organism>
<name>A0ABW9M6B8_9MYCO</name>
<feature type="region of interest" description="Disordered" evidence="1">
    <location>
        <begin position="1"/>
        <end position="22"/>
    </location>
</feature>
<dbReference type="RefSeq" id="WP_409552808.1">
    <property type="nucleotide sequence ID" value="NZ_JBKBDE010000014.1"/>
</dbReference>
<sequence>MKAAAGEEIGNEAMRRADAGLPDAQPPYDLLERHLADPIPGVYVLDRELFLY</sequence>
<dbReference type="Proteomes" id="UP001635817">
    <property type="component" value="Unassembled WGS sequence"/>
</dbReference>
<dbReference type="EMBL" id="JBKBDE010000014">
    <property type="protein sequence ID" value="MFN6554758.1"/>
    <property type="molecule type" value="Genomic_DNA"/>
</dbReference>
<keyword evidence="3" id="KW-1185">Reference proteome</keyword>
<comment type="caution">
    <text evidence="2">The sequence shown here is derived from an EMBL/GenBank/DDBJ whole genome shotgun (WGS) entry which is preliminary data.</text>
</comment>
<evidence type="ECO:0000313" key="3">
    <source>
        <dbReference type="Proteomes" id="UP001635817"/>
    </source>
</evidence>
<accession>A0ABW9M6B8</accession>
<gene>
    <name evidence="2" type="ORF">ACK4CP_30510</name>
</gene>
<protein>
    <submittedName>
        <fullName evidence="2">Uncharacterized protein</fullName>
    </submittedName>
</protein>
<reference evidence="2 3" key="1">
    <citation type="submission" date="2024-12" db="EMBL/GenBank/DDBJ databases">
        <title>The coexistence of Mycolicibacterium septicum and Mycolicibacterium nivoides in clinical samples.</title>
        <authorList>
            <person name="Wang C."/>
            <person name="Feng Y."/>
            <person name="Zong Z."/>
        </authorList>
    </citation>
    <scope>NUCLEOTIDE SEQUENCE [LARGE SCALE GENOMIC DNA]</scope>
    <source>
        <strain evidence="2 3">120310</strain>
    </source>
</reference>